<keyword evidence="2" id="KW-1185">Reference proteome</keyword>
<reference evidence="1 2" key="1">
    <citation type="submission" date="2017-06" db="EMBL/GenBank/DDBJ databases">
        <title>Complete genome of Francisella halioticida.</title>
        <authorList>
            <person name="Sjodin A."/>
        </authorList>
    </citation>
    <scope>NUCLEOTIDE SEQUENCE [LARGE SCALE GENOMIC DNA]</scope>
    <source>
        <strain evidence="1 2">DSM 23729</strain>
    </source>
</reference>
<sequence length="69" mass="7951">MYEGMVTLDKLLEAIKCSFLYAELIWNSVNFYTIAISNSHENLDLFVSGVKKAFIPKHFCYEESIPKSL</sequence>
<accession>A0ABM6LXK6</accession>
<gene>
    <name evidence="1" type="ORF">CDV26_02430</name>
</gene>
<dbReference type="Proteomes" id="UP000249910">
    <property type="component" value="Chromosome"/>
</dbReference>
<dbReference type="EMBL" id="CP022132">
    <property type="protein sequence ID" value="ASG67404.1"/>
    <property type="molecule type" value="Genomic_DNA"/>
</dbReference>
<name>A0ABM6LXK6_9GAMM</name>
<protein>
    <submittedName>
        <fullName evidence="1">Uncharacterized protein</fullName>
    </submittedName>
</protein>
<proteinExistence type="predicted"/>
<evidence type="ECO:0000313" key="1">
    <source>
        <dbReference type="EMBL" id="ASG67404.1"/>
    </source>
</evidence>
<organism evidence="1 2">
    <name type="scientific">Francisella halioticida</name>
    <dbReference type="NCBI Taxonomy" id="549298"/>
    <lineage>
        <taxon>Bacteria</taxon>
        <taxon>Pseudomonadati</taxon>
        <taxon>Pseudomonadota</taxon>
        <taxon>Gammaproteobacteria</taxon>
        <taxon>Thiotrichales</taxon>
        <taxon>Francisellaceae</taxon>
        <taxon>Francisella</taxon>
    </lineage>
</organism>
<evidence type="ECO:0000313" key="2">
    <source>
        <dbReference type="Proteomes" id="UP000249910"/>
    </source>
</evidence>